<dbReference type="GO" id="GO:0009113">
    <property type="term" value="P:purine nucleobase biosynthetic process"/>
    <property type="evidence" value="ECO:0007669"/>
    <property type="project" value="UniProtKB-UniRule"/>
</dbReference>
<evidence type="ECO:0000256" key="4">
    <source>
        <dbReference type="ARBA" id="ARBA00022679"/>
    </source>
</evidence>
<evidence type="ECO:0000313" key="12">
    <source>
        <dbReference type="EMBL" id="ACS80228.1"/>
    </source>
</evidence>
<keyword evidence="7" id="KW-0004">4Fe-4S</keyword>
<evidence type="ECO:0000256" key="10">
    <source>
        <dbReference type="PIRSR" id="PIRSR000485-3"/>
    </source>
</evidence>
<evidence type="ECO:0000256" key="3">
    <source>
        <dbReference type="ARBA" id="ARBA00022676"/>
    </source>
</evidence>
<evidence type="ECO:0000256" key="5">
    <source>
        <dbReference type="ARBA" id="ARBA00022755"/>
    </source>
</evidence>
<organism evidence="12 13">
    <name type="scientific">Maridesulfovibrio salexigens (strain ATCC 14822 / DSM 2638 / NCIMB 8403 / VKM B-1763)</name>
    <name type="common">Desulfovibrio salexigens</name>
    <dbReference type="NCBI Taxonomy" id="526222"/>
    <lineage>
        <taxon>Bacteria</taxon>
        <taxon>Pseudomonadati</taxon>
        <taxon>Thermodesulfobacteriota</taxon>
        <taxon>Desulfovibrionia</taxon>
        <taxon>Desulfovibrionales</taxon>
        <taxon>Desulfovibrionaceae</taxon>
        <taxon>Maridesulfovibrio</taxon>
    </lineage>
</organism>
<comment type="similarity">
    <text evidence="2 7 8">In the C-terminal section; belongs to the purine/pyrimidine phosphoribosyltransferase family.</text>
</comment>
<dbReference type="Gene3D" id="3.40.50.2020">
    <property type="match status" value="1"/>
</dbReference>
<comment type="caution">
    <text evidence="7">Lacks conserved residue(s) required for the propagation of feature annotation.</text>
</comment>
<dbReference type="EC" id="2.4.2.14" evidence="7"/>
<dbReference type="InterPro" id="IPR000836">
    <property type="entry name" value="PRTase_dom"/>
</dbReference>
<dbReference type="EMBL" id="CP001649">
    <property type="protein sequence ID" value="ACS80228.1"/>
    <property type="molecule type" value="Genomic_DNA"/>
</dbReference>
<proteinExistence type="inferred from homology"/>
<dbReference type="PROSITE" id="PS51278">
    <property type="entry name" value="GATASE_TYPE_2"/>
    <property type="match status" value="1"/>
</dbReference>
<dbReference type="PIRSF" id="PIRSF000485">
    <property type="entry name" value="Amd_phspho_trans"/>
    <property type="match status" value="1"/>
</dbReference>
<dbReference type="KEGG" id="dsa:Desal_2170"/>
<dbReference type="AlphaFoldDB" id="C6BW25"/>
<dbReference type="Proteomes" id="UP000002601">
    <property type="component" value="Chromosome"/>
</dbReference>
<dbReference type="GO" id="GO:0051539">
    <property type="term" value="F:4 iron, 4 sulfur cluster binding"/>
    <property type="evidence" value="ECO:0007669"/>
    <property type="project" value="UniProtKB-KW"/>
</dbReference>
<comment type="function">
    <text evidence="7">Catalyzes the formation of phosphoribosylamine from phosphoribosylpyrophosphate (PRPP) and glutamine.</text>
</comment>
<keyword evidence="6 7" id="KW-0315">Glutamine amidotransferase</keyword>
<dbReference type="UniPathway" id="UPA00074">
    <property type="reaction ID" value="UER00124"/>
</dbReference>
<feature type="domain" description="Glutamine amidotransferase type-2" evidence="11">
    <location>
        <begin position="38"/>
        <end position="258"/>
    </location>
</feature>
<evidence type="ECO:0000256" key="7">
    <source>
        <dbReference type="HAMAP-Rule" id="MF_01931"/>
    </source>
</evidence>
<evidence type="ECO:0000313" key="13">
    <source>
        <dbReference type="Proteomes" id="UP000002601"/>
    </source>
</evidence>
<dbReference type="InterPro" id="IPR035584">
    <property type="entry name" value="PurF_N"/>
</dbReference>
<dbReference type="Gene3D" id="3.60.20.10">
    <property type="entry name" value="Glutamine Phosphoribosylpyrophosphate, subunit 1, domain 1"/>
    <property type="match status" value="1"/>
</dbReference>
<comment type="pathway">
    <text evidence="1 7 8">Purine metabolism; IMP biosynthesis via de novo pathway; N(1)-(5-phospho-D-ribosyl)glycinamide from 5-phospho-alpha-D-ribose 1-diphosphate: step 1/2.</text>
</comment>
<accession>C6BW25</accession>
<feature type="active site" description="Nucleophile" evidence="7 9">
    <location>
        <position position="38"/>
    </location>
</feature>
<evidence type="ECO:0000256" key="2">
    <source>
        <dbReference type="ARBA" id="ARBA00010138"/>
    </source>
</evidence>
<feature type="binding site" evidence="7 10">
    <location>
        <position position="274"/>
    </location>
    <ligand>
        <name>[4Fe-4S] cluster</name>
        <dbReference type="ChEBI" id="CHEBI:49883"/>
    </ligand>
</feature>
<sequence length="495" mass="54936">MGLTGLGTPICIGLFCKKRSRNFKAYIARAGKMKKEYCGLFGIYGHPEAARMTYFGLYAMQHRGQESAGIVTWDGTSIREQKGMGLVADVFNERHLGKELKGDIGVGHIRYSTTGASLIRNAQPFLVKFGDLHLAIAHNGNLVNTLELRQELEAQGSIFQTTMDSEVFVHLIAKNLNGNTIEDAVMKACRKCKGAFSLLIMANDKLIAVKDPNGFRPLAIGRVGDNYVFASETCAFDLIDAEEIRPLNAGEMVVVEGGKLTSYTYCESAPKRQCIFELIYFARPDSTVFGEVVYERRKKMGAVLAEEQPVDVDFVMPFPDSGNYAAVGFSQQSGLPLELAMIRNHYVGRTFIQPSQDMRDFSVRVKLNPVKSMIKGKKIMIVEDSIVRGTTTRTRIKKLRELGAREIHMRVSCPPIRFPCYYGIDFSSKGELIAANSTEEEIARFLGLDSLHYLSIDGLLSSVEDKDSYCLACFNGDYPIAPCKGYGKMCLENEG</sequence>
<comment type="cofactor">
    <cofactor evidence="7 10">
        <name>[4Fe-4S] cluster</name>
        <dbReference type="ChEBI" id="CHEBI:49883"/>
    </cofactor>
    <text evidence="7 10">Binds 1 [4Fe-4S] cluster per subunit.</text>
</comment>
<dbReference type="MEROPS" id="C44.001"/>
<gene>
    <name evidence="7" type="primary">purF</name>
    <name evidence="12" type="ordered locus">Desal_2170</name>
</gene>
<name>C6BW25_MARSD</name>
<dbReference type="SUPFAM" id="SSF56235">
    <property type="entry name" value="N-terminal nucleophile aminohydrolases (Ntn hydrolases)"/>
    <property type="match status" value="1"/>
</dbReference>
<keyword evidence="7 10" id="KW-0408">Iron</keyword>
<dbReference type="InterPro" id="IPR005854">
    <property type="entry name" value="PurF"/>
</dbReference>
<dbReference type="GO" id="GO:0004044">
    <property type="term" value="F:amidophosphoribosyltransferase activity"/>
    <property type="evidence" value="ECO:0007669"/>
    <property type="project" value="UniProtKB-UniRule"/>
</dbReference>
<dbReference type="HAMAP" id="MF_01931">
    <property type="entry name" value="PurF"/>
    <property type="match status" value="1"/>
</dbReference>
<dbReference type="SUPFAM" id="SSF53271">
    <property type="entry name" value="PRTase-like"/>
    <property type="match status" value="1"/>
</dbReference>
<evidence type="ECO:0000256" key="6">
    <source>
        <dbReference type="ARBA" id="ARBA00022962"/>
    </source>
</evidence>
<keyword evidence="7 10" id="KW-0479">Metal-binding</keyword>
<keyword evidence="5 7" id="KW-0658">Purine biosynthesis</keyword>
<dbReference type="NCBIfam" id="TIGR01134">
    <property type="entry name" value="purF"/>
    <property type="match status" value="1"/>
</dbReference>
<dbReference type="PANTHER" id="PTHR11907">
    <property type="entry name" value="AMIDOPHOSPHORIBOSYLTRANSFERASE"/>
    <property type="match status" value="1"/>
</dbReference>
<protein>
    <recommendedName>
        <fullName evidence="7">Amidophosphoribosyltransferase</fullName>
        <shortName evidence="7">ATase</shortName>
        <ecNumber evidence="7">2.4.2.14</ecNumber>
    </recommendedName>
    <alternativeName>
        <fullName evidence="7">Glutamine phosphoribosylpyrophosphate amidotransferase</fullName>
        <shortName evidence="7">GPATase</shortName>
    </alternativeName>
</protein>
<evidence type="ECO:0000259" key="11">
    <source>
        <dbReference type="PROSITE" id="PS51278"/>
    </source>
</evidence>
<dbReference type="GO" id="GO:0006189">
    <property type="term" value="P:'de novo' IMP biosynthetic process"/>
    <property type="evidence" value="ECO:0007669"/>
    <property type="project" value="UniProtKB-UniRule"/>
</dbReference>
<dbReference type="CDD" id="cd00715">
    <property type="entry name" value="GPATase_N"/>
    <property type="match status" value="1"/>
</dbReference>
<dbReference type="InterPro" id="IPR029057">
    <property type="entry name" value="PRTase-like"/>
</dbReference>
<dbReference type="CDD" id="cd06223">
    <property type="entry name" value="PRTases_typeI"/>
    <property type="match status" value="1"/>
</dbReference>
<dbReference type="InterPro" id="IPR017932">
    <property type="entry name" value="GATase_2_dom"/>
</dbReference>
<feature type="binding site" evidence="7 10">
    <location>
        <position position="420"/>
    </location>
    <ligand>
        <name>[4Fe-4S] cluster</name>
        <dbReference type="ChEBI" id="CHEBI:49883"/>
    </ligand>
</feature>
<evidence type="ECO:0000256" key="9">
    <source>
        <dbReference type="PIRSR" id="PIRSR000485-1"/>
    </source>
</evidence>
<dbReference type="HOGENOM" id="CLU_022389_3_1_7"/>
<keyword evidence="3 7" id="KW-0328">Glycosyltransferase</keyword>
<keyword evidence="13" id="KW-1185">Reference proteome</keyword>
<dbReference type="eggNOG" id="COG0034">
    <property type="taxonomic scope" value="Bacteria"/>
</dbReference>
<dbReference type="Pfam" id="PF13537">
    <property type="entry name" value="GATase_7"/>
    <property type="match status" value="1"/>
</dbReference>
<reference evidence="12 13" key="1">
    <citation type="submission" date="2009-06" db="EMBL/GenBank/DDBJ databases">
        <title>Complete sequence of Desulfovibrio salexigens DSM 2638.</title>
        <authorList>
            <consortium name="US DOE Joint Genome Institute"/>
            <person name="Lucas S."/>
            <person name="Copeland A."/>
            <person name="Lapidus A."/>
            <person name="Glavina del Rio T."/>
            <person name="Tice H."/>
            <person name="Bruce D."/>
            <person name="Goodwin L."/>
            <person name="Pitluck S."/>
            <person name="Munk A.C."/>
            <person name="Brettin T."/>
            <person name="Detter J.C."/>
            <person name="Han C."/>
            <person name="Tapia R."/>
            <person name="Larimer F."/>
            <person name="Land M."/>
            <person name="Hauser L."/>
            <person name="Kyrpides N."/>
            <person name="Anderson I."/>
            <person name="Wall J.D."/>
            <person name="Arkin A.P."/>
            <person name="Dehal P."/>
            <person name="Chivian D."/>
            <person name="Giles B."/>
            <person name="Hazen T.C."/>
        </authorList>
    </citation>
    <scope>NUCLEOTIDE SEQUENCE [LARGE SCALE GENOMIC DNA]</scope>
    <source>
        <strain evidence="13">ATCC 14822 / DSM 2638 / NCIMB 8403 / VKM B-1763</strain>
    </source>
</reference>
<evidence type="ECO:0000256" key="8">
    <source>
        <dbReference type="PIRNR" id="PIRNR000485"/>
    </source>
</evidence>
<keyword evidence="4 7" id="KW-0808">Transferase</keyword>
<keyword evidence="7 10" id="KW-0411">Iron-sulfur</keyword>
<comment type="catalytic activity">
    <reaction evidence="7 8">
        <text>5-phospho-beta-D-ribosylamine + L-glutamate + diphosphate = 5-phospho-alpha-D-ribose 1-diphosphate + L-glutamine + H2O</text>
        <dbReference type="Rhea" id="RHEA:14905"/>
        <dbReference type="ChEBI" id="CHEBI:15377"/>
        <dbReference type="ChEBI" id="CHEBI:29985"/>
        <dbReference type="ChEBI" id="CHEBI:33019"/>
        <dbReference type="ChEBI" id="CHEBI:58017"/>
        <dbReference type="ChEBI" id="CHEBI:58359"/>
        <dbReference type="ChEBI" id="CHEBI:58681"/>
        <dbReference type="EC" id="2.4.2.14"/>
    </reaction>
</comment>
<dbReference type="InterPro" id="IPR029055">
    <property type="entry name" value="Ntn_hydrolases_N"/>
</dbReference>
<feature type="binding site" evidence="7 10">
    <location>
        <position position="470"/>
    </location>
    <ligand>
        <name>[4Fe-4S] cluster</name>
        <dbReference type="ChEBI" id="CHEBI:49883"/>
    </ligand>
</feature>
<feature type="binding site" evidence="7 10">
    <location>
        <position position="473"/>
    </location>
    <ligand>
        <name>[4Fe-4S] cluster</name>
        <dbReference type="ChEBI" id="CHEBI:49883"/>
    </ligand>
</feature>
<dbReference type="STRING" id="526222.Desal_2170"/>
<dbReference type="GO" id="GO:0046872">
    <property type="term" value="F:metal ion binding"/>
    <property type="evidence" value="ECO:0007669"/>
    <property type="project" value="UniProtKB-KW"/>
</dbReference>
<evidence type="ECO:0000256" key="1">
    <source>
        <dbReference type="ARBA" id="ARBA00005209"/>
    </source>
</evidence>